<dbReference type="EMBL" id="JAVRAA010000002">
    <property type="protein sequence ID" value="MDT0336076.1"/>
    <property type="molecule type" value="Genomic_DNA"/>
</dbReference>
<dbReference type="Pfam" id="PF13589">
    <property type="entry name" value="HATPase_c_3"/>
    <property type="match status" value="1"/>
</dbReference>
<name>A0AAE4G686_9BURK</name>
<keyword evidence="3" id="KW-0067">ATP-binding</keyword>
<evidence type="ECO:0000256" key="1">
    <source>
        <dbReference type="SAM" id="Coils"/>
    </source>
</evidence>
<dbReference type="PROSITE" id="PS50109">
    <property type="entry name" value="HIS_KIN"/>
    <property type="match status" value="1"/>
</dbReference>
<dbReference type="RefSeq" id="WP_310835383.1">
    <property type="nucleotide sequence ID" value="NZ_JAVLSM010000001.1"/>
</dbReference>
<feature type="coiled-coil region" evidence="1">
    <location>
        <begin position="634"/>
        <end position="661"/>
    </location>
</feature>
<dbReference type="CDD" id="cd00075">
    <property type="entry name" value="HATPase"/>
    <property type="match status" value="1"/>
</dbReference>
<reference evidence="3" key="1">
    <citation type="submission" date="2023-02" db="EMBL/GenBank/DDBJ databases">
        <title>Description of Herbaspirillum huttiense subsp. nephrolepsisexaltata and Herbaspirillum huttiense subsp. lycopersicon.</title>
        <authorList>
            <person name="Poudel M."/>
            <person name="Sharma A."/>
            <person name="Goss E."/>
            <person name="Tapia J.H."/>
            <person name="Harmon C.M."/>
            <person name="Jones J.B."/>
        </authorList>
    </citation>
    <scope>NUCLEOTIDE SEQUENCE</scope>
    <source>
        <strain evidence="3">NC40101</strain>
    </source>
</reference>
<comment type="caution">
    <text evidence="3">The sequence shown here is derived from an EMBL/GenBank/DDBJ whole genome shotgun (WGS) entry which is preliminary data.</text>
</comment>
<organism evidence="3">
    <name type="scientific">Herbaspirillum huttiense subsp. nephrolepidis</name>
    <dbReference type="NCBI Taxonomy" id="3075126"/>
    <lineage>
        <taxon>Bacteria</taxon>
        <taxon>Pseudomonadati</taxon>
        <taxon>Pseudomonadota</taxon>
        <taxon>Betaproteobacteria</taxon>
        <taxon>Burkholderiales</taxon>
        <taxon>Oxalobacteraceae</taxon>
        <taxon>Herbaspirillum</taxon>
    </lineage>
</organism>
<dbReference type="SUPFAM" id="SSF55874">
    <property type="entry name" value="ATPase domain of HSP90 chaperone/DNA topoisomerase II/histidine kinase"/>
    <property type="match status" value="2"/>
</dbReference>
<dbReference type="GO" id="GO:0005524">
    <property type="term" value="F:ATP binding"/>
    <property type="evidence" value="ECO:0007669"/>
    <property type="project" value="UniProtKB-KW"/>
</dbReference>
<dbReference type="InterPro" id="IPR003594">
    <property type="entry name" value="HATPase_dom"/>
</dbReference>
<dbReference type="Pfam" id="PF19191">
    <property type="entry name" value="HEF_HK"/>
    <property type="match status" value="1"/>
</dbReference>
<dbReference type="SMART" id="SM00387">
    <property type="entry name" value="HATPase_c"/>
    <property type="match status" value="1"/>
</dbReference>
<dbReference type="InterPro" id="IPR005467">
    <property type="entry name" value="His_kinase_dom"/>
</dbReference>
<accession>A0AAE4G686</accession>
<dbReference type="InterPro" id="IPR043836">
    <property type="entry name" value="DHp"/>
</dbReference>
<keyword evidence="3" id="KW-0547">Nucleotide-binding</keyword>
<proteinExistence type="predicted"/>
<protein>
    <submittedName>
        <fullName evidence="3">ATP-binding protein</fullName>
    </submittedName>
</protein>
<gene>
    <name evidence="3" type="ORF">RJN63_04490</name>
</gene>
<evidence type="ECO:0000259" key="2">
    <source>
        <dbReference type="PROSITE" id="PS50109"/>
    </source>
</evidence>
<feature type="domain" description="Histidine kinase" evidence="2">
    <location>
        <begin position="789"/>
        <end position="996"/>
    </location>
</feature>
<dbReference type="AlphaFoldDB" id="A0AAE4G686"/>
<dbReference type="Pfam" id="PF02518">
    <property type="entry name" value="HATPase_c"/>
    <property type="match status" value="1"/>
</dbReference>
<evidence type="ECO:0000313" key="3">
    <source>
        <dbReference type="EMBL" id="MDT0336076.1"/>
    </source>
</evidence>
<dbReference type="InterPro" id="IPR036890">
    <property type="entry name" value="HATPase_C_sf"/>
</dbReference>
<sequence>MAKIRARARAVDMLGRQQIAGIQNALAELFKNAHDAYASHVVADYFEEGGPGDSGFIVIRDNGVGMTKLDFEDKWLVLGTESKTEEQRSKIYRPRDVQVRSITGEKGIGRLAIALLGRVMLVLTRAEREDGLHDLVAAVIHWGLFEVPGLALDEVEIPVKTFPKDQIPSQEDVIELCKKLCQCAENIRKLHTDSFLDDVIRDIENFEPDPASFDAFFAARDSENLSLLNGGRGTHFFIGPCNPSIRAELVKEEKDGDYGFRKQLLGFYDSVFGKLESPLISASFRRWRPGDLIGEDLLDPNFFFTREDESKRSDHWLEGTVDDYGQFSGNLRVYENYYPGLSIPWGENRGARTKCGEFSVKFGYVMGNPSESMVKADEFKKINTKLDFIGGIYVYRDGVRILPYGDPMFDWLEIEKRRNKGAGYYFFAYRRMFGAIQLSRENNSDLVEKAGREGFQSNEAYRQFREILINILLNLTAEFFRRGGSNTEIFEQVQADFRKRSAALEKQQKQSATKRKNFANALGSFVNEVETGLPESAIANLRKLTHSRMEAASVIADQDKAAAALIRAEREAVAKLGELRNNYTCKKPSGVALTKALAREWEGYLATKDRLESELFKPFENEIASTLGEVANQARIYVDQRKRLEDRIRSLADDRKKELAEVSKQANATAIDTRQTVFQITEKARFALDQAIRNIQTDLNRTDLNSMSPVQIEELRMKWEEELTDIEARHRDALIAAKDMLASLAENLRSSDGEEPAQIMEALEQRMMALEEQADEDFEMVQLGLAVAIINHEFAASIKSVRRSIQDLGQISRTSSGLKPLYESIRHNFEHLDGHLNLFTPLQRRLHRNAQRIDGPKIRNYVLDVFQNRIERHKFNIECTDGFLSAKIECYPSTLYPAVINLIDNAMYWLSNIKGNRSIRLDADSEGIVVSNNGPEIDPRDAERIFERGFSRRPSGRGLGLFISAKALQAESMNLSLGKPPLGHHVAFKITIPNIKVDL</sequence>
<keyword evidence="1" id="KW-0175">Coiled coil</keyword>
<dbReference type="Gene3D" id="3.30.565.10">
    <property type="entry name" value="Histidine kinase-like ATPase, C-terminal domain"/>
    <property type="match status" value="2"/>
</dbReference>